<feature type="domain" description="BTB" evidence="1">
    <location>
        <begin position="21"/>
        <end position="80"/>
    </location>
</feature>
<accession>A0A7E4UT77</accession>
<dbReference type="Proteomes" id="UP000492821">
    <property type="component" value="Unassembled WGS sequence"/>
</dbReference>
<dbReference type="PROSITE" id="PS50097">
    <property type="entry name" value="BTB"/>
    <property type="match status" value="1"/>
</dbReference>
<dbReference type="InterPro" id="IPR011333">
    <property type="entry name" value="SKP1/BTB/POZ_sf"/>
</dbReference>
<dbReference type="SUPFAM" id="SSF54695">
    <property type="entry name" value="POZ domain"/>
    <property type="match status" value="1"/>
</dbReference>
<name>A0A7E4UT77_PANRE</name>
<keyword evidence="2" id="KW-1185">Reference proteome</keyword>
<reference evidence="3" key="2">
    <citation type="submission" date="2020-10" db="UniProtKB">
        <authorList>
            <consortium name="WormBaseParasite"/>
        </authorList>
    </citation>
    <scope>IDENTIFICATION</scope>
</reference>
<dbReference type="InterPro" id="IPR000210">
    <property type="entry name" value="BTB/POZ_dom"/>
</dbReference>
<dbReference type="AlphaFoldDB" id="A0A7E4UT77"/>
<dbReference type="CDD" id="cd18186">
    <property type="entry name" value="BTB_POZ_ZBTB_KLHL-like"/>
    <property type="match status" value="1"/>
</dbReference>
<dbReference type="Pfam" id="PF00651">
    <property type="entry name" value="BTB"/>
    <property type="match status" value="1"/>
</dbReference>
<dbReference type="PANTHER" id="PTHR24413">
    <property type="entry name" value="SPECKLE-TYPE POZ PROTEIN"/>
    <property type="match status" value="1"/>
</dbReference>
<sequence length="195" mass="21941">MSWSTPPTPMAMFTSNDQAVPDIALIVEGLQINAHKSYLSLISPVFKAMFEHPTRAAETGQVYITDFTSKTVKQAIDYLYGQALTDATHMEVFDIYRFVDKYDVDAARKILVKCFEGPITSDNFIINAVFAWIYSNETIMMNCANYIAPQVVVVISTSNFLYLDVRLILELLQQTIAIFAAKIRLAFPALFNSNT</sequence>
<evidence type="ECO:0000259" key="1">
    <source>
        <dbReference type="PROSITE" id="PS50097"/>
    </source>
</evidence>
<dbReference type="Gene3D" id="3.30.710.10">
    <property type="entry name" value="Potassium Channel Kv1.1, Chain A"/>
    <property type="match status" value="1"/>
</dbReference>
<protein>
    <submittedName>
        <fullName evidence="3">BTB domain-containing protein</fullName>
    </submittedName>
</protein>
<dbReference type="WBParaSite" id="Pan_g12250.t1">
    <property type="protein sequence ID" value="Pan_g12250.t1"/>
    <property type="gene ID" value="Pan_g12250"/>
</dbReference>
<organism evidence="2 3">
    <name type="scientific">Panagrellus redivivus</name>
    <name type="common">Microworm</name>
    <dbReference type="NCBI Taxonomy" id="6233"/>
    <lineage>
        <taxon>Eukaryota</taxon>
        <taxon>Metazoa</taxon>
        <taxon>Ecdysozoa</taxon>
        <taxon>Nematoda</taxon>
        <taxon>Chromadorea</taxon>
        <taxon>Rhabditida</taxon>
        <taxon>Tylenchina</taxon>
        <taxon>Panagrolaimomorpha</taxon>
        <taxon>Panagrolaimoidea</taxon>
        <taxon>Panagrolaimidae</taxon>
        <taxon>Panagrellus</taxon>
    </lineage>
</organism>
<reference evidence="2" key="1">
    <citation type="journal article" date="2013" name="Genetics">
        <title>The draft genome and transcriptome of Panagrellus redivivus are shaped by the harsh demands of a free-living lifestyle.</title>
        <authorList>
            <person name="Srinivasan J."/>
            <person name="Dillman A.R."/>
            <person name="Macchietto M.G."/>
            <person name="Heikkinen L."/>
            <person name="Lakso M."/>
            <person name="Fracchia K.M."/>
            <person name="Antoshechkin I."/>
            <person name="Mortazavi A."/>
            <person name="Wong G."/>
            <person name="Sternberg P.W."/>
        </authorList>
    </citation>
    <scope>NUCLEOTIDE SEQUENCE [LARGE SCALE GENOMIC DNA]</scope>
    <source>
        <strain evidence="2">MT8872</strain>
    </source>
</reference>
<dbReference type="SMART" id="SM00225">
    <property type="entry name" value="BTB"/>
    <property type="match status" value="1"/>
</dbReference>
<proteinExistence type="predicted"/>
<evidence type="ECO:0000313" key="3">
    <source>
        <dbReference type="WBParaSite" id="Pan_g12250.t1"/>
    </source>
</evidence>
<evidence type="ECO:0000313" key="2">
    <source>
        <dbReference type="Proteomes" id="UP000492821"/>
    </source>
</evidence>